<dbReference type="CDD" id="cd02149">
    <property type="entry name" value="NfsB-like"/>
    <property type="match status" value="1"/>
</dbReference>
<dbReference type="AlphaFoldDB" id="A0A6G8AU83"/>
<proteinExistence type="inferred from homology"/>
<sequence>MTHEQTKQEILKAYHFRHATKQFDATKKISEDDFNFILETARLSPSSIGYEPWKFLVVQDMSVREKIKEVSFGGQGQLPTASHLIILLARKGARAESDYVQNLLKNVKKIPDDVAAGMTTAYHRFQEEDITVYNDERALFDWASKQTYIALGNMLSASAMIGIDSCPMEGFNLEAVNQILEAEGLIDTKEFGVSVMAAFGYRSEEPKFEKSRQVQEEVVQWVK</sequence>
<comment type="similarity">
    <text evidence="2">Belongs to the nitroreductase family.</text>
</comment>
<accession>A0A6G8AU83</accession>
<dbReference type="GO" id="GO:0046857">
    <property type="term" value="F:oxidoreductase activity, acting on other nitrogenous compounds as donors, with NAD or NADP as acceptor"/>
    <property type="evidence" value="ECO:0007669"/>
    <property type="project" value="TreeGrafter"/>
</dbReference>
<keyword evidence="6" id="KW-0560">Oxidoreductase</keyword>
<dbReference type="InterPro" id="IPR000415">
    <property type="entry name" value="Nitroreductase-like"/>
</dbReference>
<dbReference type="InterPro" id="IPR029479">
    <property type="entry name" value="Nitroreductase"/>
</dbReference>
<protein>
    <submittedName>
        <fullName evidence="9">NAD(P)H-dependent oxidoreductase</fullName>
    </submittedName>
</protein>
<keyword evidence="10" id="KW-1185">Reference proteome</keyword>
<keyword evidence="5" id="KW-0521">NADP</keyword>
<name>A0A6G8AU83_9ENTE</name>
<dbReference type="EMBL" id="CP049887">
    <property type="protein sequence ID" value="QIL48473.1"/>
    <property type="molecule type" value="Genomic_DNA"/>
</dbReference>
<organism evidence="9 10">
    <name type="scientific">Vagococcus hydrophili</name>
    <dbReference type="NCBI Taxonomy" id="2714947"/>
    <lineage>
        <taxon>Bacteria</taxon>
        <taxon>Bacillati</taxon>
        <taxon>Bacillota</taxon>
        <taxon>Bacilli</taxon>
        <taxon>Lactobacillales</taxon>
        <taxon>Enterococcaceae</taxon>
        <taxon>Vagococcus</taxon>
    </lineage>
</organism>
<dbReference type="KEGG" id="vhy:G7082_08160"/>
<evidence type="ECO:0000256" key="3">
    <source>
        <dbReference type="ARBA" id="ARBA00022630"/>
    </source>
</evidence>
<evidence type="ECO:0000256" key="2">
    <source>
        <dbReference type="ARBA" id="ARBA00007118"/>
    </source>
</evidence>
<dbReference type="GO" id="GO:0046256">
    <property type="term" value="P:2,4,6-trinitrotoluene catabolic process"/>
    <property type="evidence" value="ECO:0007669"/>
    <property type="project" value="TreeGrafter"/>
</dbReference>
<evidence type="ECO:0000256" key="6">
    <source>
        <dbReference type="ARBA" id="ARBA00023002"/>
    </source>
</evidence>
<keyword evidence="7" id="KW-0520">NAD</keyword>
<dbReference type="InterPro" id="IPR033878">
    <property type="entry name" value="NfsB-like"/>
</dbReference>
<dbReference type="PANTHER" id="PTHR23026:SF125">
    <property type="entry name" value="OXYGEN-INSENSITIVE NAD(P)H NITROREDUCTASE"/>
    <property type="match status" value="1"/>
</dbReference>
<keyword evidence="3" id="KW-0285">Flavoprotein</keyword>
<dbReference type="GO" id="GO:0005829">
    <property type="term" value="C:cytosol"/>
    <property type="evidence" value="ECO:0007669"/>
    <property type="project" value="TreeGrafter"/>
</dbReference>
<feature type="domain" description="Nitroreductase" evidence="8">
    <location>
        <begin position="16"/>
        <end position="200"/>
    </location>
</feature>
<evidence type="ECO:0000256" key="4">
    <source>
        <dbReference type="ARBA" id="ARBA00022643"/>
    </source>
</evidence>
<evidence type="ECO:0000313" key="9">
    <source>
        <dbReference type="EMBL" id="QIL48473.1"/>
    </source>
</evidence>
<gene>
    <name evidence="9" type="ORF">G7082_08160</name>
</gene>
<dbReference type="Pfam" id="PF00881">
    <property type="entry name" value="Nitroreductase"/>
    <property type="match status" value="1"/>
</dbReference>
<dbReference type="Proteomes" id="UP000501747">
    <property type="component" value="Chromosome"/>
</dbReference>
<evidence type="ECO:0000259" key="8">
    <source>
        <dbReference type="Pfam" id="PF00881"/>
    </source>
</evidence>
<keyword evidence="4" id="KW-0288">FMN</keyword>
<evidence type="ECO:0000256" key="7">
    <source>
        <dbReference type="ARBA" id="ARBA00023027"/>
    </source>
</evidence>
<evidence type="ECO:0000256" key="5">
    <source>
        <dbReference type="ARBA" id="ARBA00022857"/>
    </source>
</evidence>
<dbReference type="PANTHER" id="PTHR23026">
    <property type="entry name" value="NADPH NITROREDUCTASE"/>
    <property type="match status" value="1"/>
</dbReference>
<comment type="cofactor">
    <cofactor evidence="1">
        <name>FMN</name>
        <dbReference type="ChEBI" id="CHEBI:58210"/>
    </cofactor>
</comment>
<reference evidence="9 10" key="1">
    <citation type="submission" date="2020-03" db="EMBL/GenBank/DDBJ databases">
        <title>Vagococcus sp. nov., isolated from beetles.</title>
        <authorList>
            <person name="Hyun D.-W."/>
            <person name="Bae J.-W."/>
        </authorList>
    </citation>
    <scope>NUCLEOTIDE SEQUENCE [LARGE SCALE GENOMIC DNA]</scope>
    <source>
        <strain evidence="9 10">HDW17B</strain>
    </source>
</reference>
<dbReference type="RefSeq" id="WP_166034618.1">
    <property type="nucleotide sequence ID" value="NZ_CP049887.1"/>
</dbReference>
<evidence type="ECO:0000256" key="1">
    <source>
        <dbReference type="ARBA" id="ARBA00001917"/>
    </source>
</evidence>
<dbReference type="InterPro" id="IPR050627">
    <property type="entry name" value="Nitroreductase/BluB"/>
</dbReference>
<evidence type="ECO:0000313" key="10">
    <source>
        <dbReference type="Proteomes" id="UP000501747"/>
    </source>
</evidence>
<dbReference type="Gene3D" id="3.40.109.10">
    <property type="entry name" value="NADH Oxidase"/>
    <property type="match status" value="1"/>
</dbReference>
<dbReference type="SUPFAM" id="SSF55469">
    <property type="entry name" value="FMN-dependent nitroreductase-like"/>
    <property type="match status" value="1"/>
</dbReference>